<keyword evidence="1 4" id="KW-0808">Transferase</keyword>
<comment type="caution">
    <text evidence="4">The sequence shown here is derived from an EMBL/GenBank/DDBJ whole genome shotgun (WGS) entry which is preliminary data.</text>
</comment>
<dbReference type="PANTHER" id="PTHR23416:SF78">
    <property type="entry name" value="LIPOPOLYSACCHARIDE BIOSYNTHESIS O-ACETYL TRANSFERASE WBBJ-RELATED"/>
    <property type="match status" value="1"/>
</dbReference>
<dbReference type="AlphaFoldDB" id="A0A6L9E942"/>
<evidence type="ECO:0000256" key="1">
    <source>
        <dbReference type="ARBA" id="ARBA00022679"/>
    </source>
</evidence>
<accession>A0A6L9E942</accession>
<evidence type="ECO:0000313" key="4">
    <source>
        <dbReference type="EMBL" id="NAS10979.1"/>
    </source>
</evidence>
<dbReference type="RefSeq" id="WP_161433870.1">
    <property type="nucleotide sequence ID" value="NZ_WXYO01000001.1"/>
</dbReference>
<dbReference type="Gene3D" id="2.160.10.10">
    <property type="entry name" value="Hexapeptide repeat proteins"/>
    <property type="match status" value="1"/>
</dbReference>
<organism evidence="4 5">
    <name type="scientific">Poritiphilus flavus</name>
    <dbReference type="NCBI Taxonomy" id="2697053"/>
    <lineage>
        <taxon>Bacteria</taxon>
        <taxon>Pseudomonadati</taxon>
        <taxon>Bacteroidota</taxon>
        <taxon>Flavobacteriia</taxon>
        <taxon>Flavobacteriales</taxon>
        <taxon>Flavobacteriaceae</taxon>
        <taxon>Poritiphilus</taxon>
    </lineage>
</organism>
<name>A0A6L9E942_9FLAO</name>
<keyword evidence="3 4" id="KW-0012">Acyltransferase</keyword>
<dbReference type="Pfam" id="PF14602">
    <property type="entry name" value="Hexapep_2"/>
    <property type="match status" value="1"/>
</dbReference>
<dbReference type="SUPFAM" id="SSF51161">
    <property type="entry name" value="Trimeric LpxA-like enzymes"/>
    <property type="match status" value="1"/>
</dbReference>
<protein>
    <submittedName>
        <fullName evidence="4">Acyltransferase</fullName>
    </submittedName>
</protein>
<sequence>MSEEGKSQLRKHLKFTLRNRWRSFYQSTRLGNLGSRVFIDKQVSLLRFPGNINIDDEVVLKQGAQICACNSSAKISIGKRTTVGFYTFIYASESIEIGDDCLIAPFVYIVDSDHSIAMGERINTQANQTEGISIGNDVWIATGAKILKGVTIGEGAVIAAGAVVKEDVPAYGIVGGVPAKVIGSRK</sequence>
<dbReference type="GO" id="GO:0016746">
    <property type="term" value="F:acyltransferase activity"/>
    <property type="evidence" value="ECO:0007669"/>
    <property type="project" value="UniProtKB-KW"/>
</dbReference>
<dbReference type="PROSITE" id="PS00101">
    <property type="entry name" value="HEXAPEP_TRANSFERASES"/>
    <property type="match status" value="1"/>
</dbReference>
<dbReference type="InterPro" id="IPR018357">
    <property type="entry name" value="Hexapep_transf_CS"/>
</dbReference>
<dbReference type="CDD" id="cd04647">
    <property type="entry name" value="LbH_MAT_like"/>
    <property type="match status" value="1"/>
</dbReference>
<proteinExistence type="predicted"/>
<keyword evidence="2" id="KW-0677">Repeat</keyword>
<dbReference type="Pfam" id="PF00132">
    <property type="entry name" value="Hexapep"/>
    <property type="match status" value="1"/>
</dbReference>
<dbReference type="Proteomes" id="UP000475249">
    <property type="component" value="Unassembled WGS sequence"/>
</dbReference>
<evidence type="ECO:0000313" key="5">
    <source>
        <dbReference type="Proteomes" id="UP000475249"/>
    </source>
</evidence>
<dbReference type="EMBL" id="WXYO01000001">
    <property type="protein sequence ID" value="NAS10979.1"/>
    <property type="molecule type" value="Genomic_DNA"/>
</dbReference>
<reference evidence="4 5" key="1">
    <citation type="submission" date="2020-01" db="EMBL/GenBank/DDBJ databases">
        <title>Bacteria diversity of Porities sp.</title>
        <authorList>
            <person name="Wang G."/>
        </authorList>
    </citation>
    <scope>NUCLEOTIDE SEQUENCE [LARGE SCALE GENOMIC DNA]</scope>
    <source>
        <strain evidence="4 5">R33</strain>
    </source>
</reference>
<evidence type="ECO:0000256" key="3">
    <source>
        <dbReference type="ARBA" id="ARBA00023315"/>
    </source>
</evidence>
<dbReference type="PANTHER" id="PTHR23416">
    <property type="entry name" value="SIALIC ACID SYNTHASE-RELATED"/>
    <property type="match status" value="1"/>
</dbReference>
<dbReference type="InterPro" id="IPR051159">
    <property type="entry name" value="Hexapeptide_acetyltransf"/>
</dbReference>
<keyword evidence="5" id="KW-1185">Reference proteome</keyword>
<gene>
    <name evidence="4" type="ORF">GTQ38_03125</name>
</gene>
<dbReference type="InterPro" id="IPR001451">
    <property type="entry name" value="Hexapep"/>
</dbReference>
<dbReference type="InterPro" id="IPR011004">
    <property type="entry name" value="Trimer_LpxA-like_sf"/>
</dbReference>
<evidence type="ECO:0000256" key="2">
    <source>
        <dbReference type="ARBA" id="ARBA00022737"/>
    </source>
</evidence>